<dbReference type="EMBL" id="AP011116">
    <property type="protein sequence ID" value="BAH55939.1"/>
    <property type="molecule type" value="Genomic_DNA"/>
</dbReference>
<dbReference type="AlphaFoldDB" id="C1BC84"/>
<dbReference type="KEGG" id="rop:ROP_pROB01-04400"/>
<evidence type="ECO:0000313" key="2">
    <source>
        <dbReference type="EMBL" id="BAH55939.1"/>
    </source>
</evidence>
<keyword evidence="1" id="KW-0175">Coiled coil</keyword>
<gene>
    <name evidence="2" type="ordered locus">ROP_pROB01-04400</name>
</gene>
<dbReference type="OrthoDB" id="4479535at2"/>
<dbReference type="RefSeq" id="WP_007297976.1">
    <property type="nucleotide sequence ID" value="NC_012520.1"/>
</dbReference>
<feature type="coiled-coil region" evidence="1">
    <location>
        <begin position="19"/>
        <end position="46"/>
    </location>
</feature>
<sequence>MTVGAVADASDAAQARIFLDQLDTEIDVLSQRIESTEALADRARTDHQRRLTDQLGAEVAGLRGELFEVHRLVDALVFRFPEVIRRDPPALA</sequence>
<name>C1BC84_RHOOB</name>
<organism evidence="2 3">
    <name type="scientific">Rhodococcus opacus (strain B4)</name>
    <dbReference type="NCBI Taxonomy" id="632772"/>
    <lineage>
        <taxon>Bacteria</taxon>
        <taxon>Bacillati</taxon>
        <taxon>Actinomycetota</taxon>
        <taxon>Actinomycetes</taxon>
        <taxon>Mycobacteriales</taxon>
        <taxon>Nocardiaceae</taxon>
        <taxon>Rhodococcus</taxon>
    </lineage>
</organism>
<keyword evidence="2" id="KW-0614">Plasmid</keyword>
<evidence type="ECO:0000313" key="3">
    <source>
        <dbReference type="Proteomes" id="UP000002212"/>
    </source>
</evidence>
<evidence type="ECO:0000256" key="1">
    <source>
        <dbReference type="SAM" id="Coils"/>
    </source>
</evidence>
<dbReference type="HOGENOM" id="CLU_2571543_0_0_11"/>
<accession>C1BC84</accession>
<reference evidence="2 3" key="1">
    <citation type="submission" date="2009-03" db="EMBL/GenBank/DDBJ databases">
        <title>Comparison of the complete genome sequences of Rhodococcus erythropolis PR4 and Rhodococcus opacus B4.</title>
        <authorList>
            <person name="Takarada H."/>
            <person name="Sekine M."/>
            <person name="Hosoyama A."/>
            <person name="Yamada R."/>
            <person name="Fujisawa T."/>
            <person name="Omata S."/>
            <person name="Shimizu A."/>
            <person name="Tsukatani N."/>
            <person name="Tanikawa S."/>
            <person name="Fujita N."/>
            <person name="Harayama S."/>
        </authorList>
    </citation>
    <scope>NUCLEOTIDE SEQUENCE [LARGE SCALE GENOMIC DNA]</scope>
    <source>
        <strain evidence="2 3">B4</strain>
        <plasmid evidence="2 3">pROB01</plasmid>
    </source>
</reference>
<protein>
    <submittedName>
        <fullName evidence="2">Uncharacterized protein</fullName>
    </submittedName>
</protein>
<proteinExistence type="predicted"/>
<dbReference type="Proteomes" id="UP000002212">
    <property type="component" value="Plasmid pROB01"/>
</dbReference>
<geneLocation type="plasmid" evidence="2 3">
    <name>pROB01</name>
</geneLocation>